<reference evidence="11" key="1">
    <citation type="submission" date="2015-04" db="UniProtKB">
        <authorList>
            <consortium name="EnsemblPlants"/>
        </authorList>
    </citation>
    <scope>IDENTIFICATION</scope>
    <source>
        <strain evidence="11">SL10</strain>
    </source>
</reference>
<dbReference type="SUPFAM" id="SSF52540">
    <property type="entry name" value="P-loop containing nucleoside triphosphate hydrolases"/>
    <property type="match status" value="1"/>
</dbReference>
<evidence type="ECO:0000259" key="9">
    <source>
        <dbReference type="Pfam" id="PF18052"/>
    </source>
</evidence>
<dbReference type="Pfam" id="PF00931">
    <property type="entry name" value="NB-ARC"/>
    <property type="match status" value="1"/>
</dbReference>
<dbReference type="InterPro" id="IPR042197">
    <property type="entry name" value="Apaf_helical"/>
</dbReference>
<dbReference type="PRINTS" id="PR00364">
    <property type="entry name" value="DISEASERSIST"/>
</dbReference>
<dbReference type="Proteomes" id="UP000006591">
    <property type="component" value="Chromosome 11"/>
</dbReference>
<feature type="domain" description="Disease resistance N-terminal" evidence="9">
    <location>
        <begin position="70"/>
        <end position="154"/>
    </location>
</feature>
<evidence type="ECO:0000256" key="6">
    <source>
        <dbReference type="ARBA" id="ARBA00023054"/>
    </source>
</evidence>
<keyword evidence="2" id="KW-0433">Leucine-rich repeat</keyword>
<keyword evidence="6" id="KW-0175">Coiled coil</keyword>
<feature type="compositionally biased region" description="Acidic residues" evidence="7">
    <location>
        <begin position="938"/>
        <end position="954"/>
    </location>
</feature>
<dbReference type="Pfam" id="PF18052">
    <property type="entry name" value="Rx_N"/>
    <property type="match status" value="1"/>
</dbReference>
<name>A0A0E0J3Z0_ORYNI</name>
<dbReference type="Pfam" id="PF23598">
    <property type="entry name" value="LRR_14"/>
    <property type="match status" value="1"/>
</dbReference>
<dbReference type="Gene3D" id="1.10.10.10">
    <property type="entry name" value="Winged helix-like DNA-binding domain superfamily/Winged helix DNA-binding domain"/>
    <property type="match status" value="1"/>
</dbReference>
<dbReference type="eggNOG" id="KOG4658">
    <property type="taxonomic scope" value="Eukaryota"/>
</dbReference>
<accession>A0A0E0J3Z0</accession>
<evidence type="ECO:0000313" key="12">
    <source>
        <dbReference type="Proteomes" id="UP000006591"/>
    </source>
</evidence>
<feature type="region of interest" description="Disordered" evidence="7">
    <location>
        <begin position="923"/>
        <end position="968"/>
    </location>
</feature>
<dbReference type="Gene3D" id="3.40.50.300">
    <property type="entry name" value="P-loop containing nucleotide triphosphate hydrolases"/>
    <property type="match status" value="1"/>
</dbReference>
<evidence type="ECO:0000256" key="7">
    <source>
        <dbReference type="SAM" id="MobiDB-lite"/>
    </source>
</evidence>
<dbReference type="HOGENOM" id="CLU_000837_25_0_1"/>
<keyword evidence="12" id="KW-1185">Reference proteome</keyword>
<dbReference type="InterPro" id="IPR038005">
    <property type="entry name" value="RX-like_CC"/>
</dbReference>
<reference evidence="11" key="2">
    <citation type="submission" date="2018-04" db="EMBL/GenBank/DDBJ databases">
        <title>OnivRS2 (Oryza nivara Reference Sequence Version 2).</title>
        <authorList>
            <person name="Zhang J."/>
            <person name="Kudrna D."/>
            <person name="Lee S."/>
            <person name="Talag J."/>
            <person name="Rajasekar S."/>
            <person name="Welchert J."/>
            <person name="Hsing Y.-I."/>
            <person name="Wing R.A."/>
        </authorList>
    </citation>
    <scope>NUCLEOTIDE SEQUENCE [LARGE SCALE GENOMIC DNA]</scope>
    <source>
        <strain evidence="11">SL10</strain>
    </source>
</reference>
<dbReference type="InterPro" id="IPR044974">
    <property type="entry name" value="Disease_R_plants"/>
</dbReference>
<comment type="similarity">
    <text evidence="1">Belongs to the disease resistance NB-LRR family.</text>
</comment>
<dbReference type="FunFam" id="3.40.50.300:FF:001091">
    <property type="entry name" value="Probable disease resistance protein At1g61300"/>
    <property type="match status" value="1"/>
</dbReference>
<sequence length="968" mass="110443">MQCMSLSNNFPQSDRKNEVSQQHLAGTLTLPRFHPPPIFFLLLPPAPGIHFPHSTSKAPSPTSMELAMGAIGSVLPRLAELLKEEYKLQKGVKNDVESLSRELAAMHIALERVAKVPREMVELDVKLWASNVRELSYAIEDAIDAFVVRVAEGSNLVDPINQGFFKRILRKTSDLIRKGKARREIAEGICDIKELADEVAELRARYKFDAAAAATTPATTTVDPRILALYKDITELVGIEEARDELIGMLSRPADDDQLNIVSVVGFGGLGKTTLAKVVYDKLRGQFDCAAFVSVGQNPDLKRVLTDMIYDLDRQRYISIHNSRMDERLLINELRDFVQNKRYIIIIDDIWDEKLWEYIKCAFYRNKLCSRIITTTRKVTVSKACCSHDDAIYRMKPLSDDASKRLFYKRIFKHDNGCPPELEQVSIGILKKCAGMPLAIITIASLLANKQVQTRDQWHDVFNSIGRGLTEEPKVEDMTKILSFSYYDLPCHLKTCLLYLSIFPEDFIISRDHLVRMWIAEGVVQKTTNQKDDVLVELGENYFYELINRSMIQPCDENDFMYYKDGYDNAIISCRVHDMVLDLILSLSNEENFESYHLKHLGNLFHLRYLRLHCGCITKLPNEIGNLQFLQTLDVHRSRSIKELPPAIYQLRRLMFLYFPENISLSDRIGELTSLLELSPVDVFRRTSSIDVNGDSFSLLKALGNLTELRDLTIQVWSSEVSSIGRILGEVLCNLHKLRRLILRGVHGIVHLDSLPEFLDLPQHIHVLGIKPMYFFTVLPVWFNSPIDLPYLSFLDLSICDMRQEHVEKLGRLPALQVLWIQINRESEWLVIGAGAFPSLTDCTFIQYCGLVFQPGAMPKVRKLEFNINVVDSEDINFDVGLGNLASIEEVTIDLLCEDAVEWEVEEVENVLRHVADIHPKHPTLEMSRSDEDKMVLDDEEEQQSEDPMEDSDMEENRAPDSMASESS</sequence>
<dbReference type="Gene3D" id="3.80.10.10">
    <property type="entry name" value="Ribonuclease Inhibitor"/>
    <property type="match status" value="1"/>
</dbReference>
<evidence type="ECO:0000256" key="4">
    <source>
        <dbReference type="ARBA" id="ARBA00022741"/>
    </source>
</evidence>
<keyword evidence="5" id="KW-0611">Plant defense</keyword>
<keyword evidence="4" id="KW-0547">Nucleotide-binding</keyword>
<protein>
    <submittedName>
        <fullName evidence="11">Uncharacterized protein</fullName>
    </submittedName>
</protein>
<organism evidence="11">
    <name type="scientific">Oryza nivara</name>
    <name type="common">Indian wild rice</name>
    <name type="synonym">Oryza sativa f. spontanea</name>
    <dbReference type="NCBI Taxonomy" id="4536"/>
    <lineage>
        <taxon>Eukaryota</taxon>
        <taxon>Viridiplantae</taxon>
        <taxon>Streptophyta</taxon>
        <taxon>Embryophyta</taxon>
        <taxon>Tracheophyta</taxon>
        <taxon>Spermatophyta</taxon>
        <taxon>Magnoliopsida</taxon>
        <taxon>Liliopsida</taxon>
        <taxon>Poales</taxon>
        <taxon>Poaceae</taxon>
        <taxon>BOP clade</taxon>
        <taxon>Oryzoideae</taxon>
        <taxon>Oryzeae</taxon>
        <taxon>Oryzinae</taxon>
        <taxon>Oryza</taxon>
    </lineage>
</organism>
<dbReference type="Gene3D" id="1.20.5.4130">
    <property type="match status" value="1"/>
</dbReference>
<dbReference type="InterPro" id="IPR041118">
    <property type="entry name" value="Rx_N"/>
</dbReference>
<feature type="compositionally biased region" description="Basic and acidic residues" evidence="7">
    <location>
        <begin position="923"/>
        <end position="937"/>
    </location>
</feature>
<dbReference type="STRING" id="4536.A0A0E0J3Z0"/>
<evidence type="ECO:0000256" key="3">
    <source>
        <dbReference type="ARBA" id="ARBA00022737"/>
    </source>
</evidence>
<dbReference type="GO" id="GO:0009626">
    <property type="term" value="P:plant-type hypersensitive response"/>
    <property type="evidence" value="ECO:0007669"/>
    <property type="project" value="UniProtKB-ARBA"/>
</dbReference>
<dbReference type="InterPro" id="IPR002182">
    <property type="entry name" value="NB-ARC"/>
</dbReference>
<dbReference type="SUPFAM" id="SSF52058">
    <property type="entry name" value="L domain-like"/>
    <property type="match status" value="1"/>
</dbReference>
<evidence type="ECO:0000259" key="10">
    <source>
        <dbReference type="Pfam" id="PF23598"/>
    </source>
</evidence>
<dbReference type="InterPro" id="IPR055414">
    <property type="entry name" value="LRR_R13L4/SHOC2-like"/>
</dbReference>
<evidence type="ECO:0000256" key="1">
    <source>
        <dbReference type="ARBA" id="ARBA00008894"/>
    </source>
</evidence>
<feature type="domain" description="NB-ARC" evidence="8">
    <location>
        <begin position="241"/>
        <end position="415"/>
    </location>
</feature>
<dbReference type="PANTHER" id="PTHR23155">
    <property type="entry name" value="DISEASE RESISTANCE PROTEIN RP"/>
    <property type="match status" value="1"/>
</dbReference>
<dbReference type="EnsemblPlants" id="ONIVA11G18740.1">
    <property type="protein sequence ID" value="ONIVA11G18740.1"/>
    <property type="gene ID" value="ONIVA11G18740"/>
</dbReference>
<dbReference type="GO" id="GO:0042742">
    <property type="term" value="P:defense response to bacterium"/>
    <property type="evidence" value="ECO:0007669"/>
    <property type="project" value="UniProtKB-ARBA"/>
</dbReference>
<proteinExistence type="inferred from homology"/>
<evidence type="ECO:0000256" key="2">
    <source>
        <dbReference type="ARBA" id="ARBA00022614"/>
    </source>
</evidence>
<dbReference type="InterPro" id="IPR027417">
    <property type="entry name" value="P-loop_NTPase"/>
</dbReference>
<dbReference type="PANTHER" id="PTHR23155:SF1116">
    <property type="entry name" value="OS12G0273300 PROTEIN"/>
    <property type="match status" value="1"/>
</dbReference>
<dbReference type="Gramene" id="ONIVA11G18740.1">
    <property type="protein sequence ID" value="ONIVA11G18740.1"/>
    <property type="gene ID" value="ONIVA11G18740"/>
</dbReference>
<dbReference type="AlphaFoldDB" id="A0A0E0J3Z0"/>
<dbReference type="GO" id="GO:0002758">
    <property type="term" value="P:innate immune response-activating signaling pathway"/>
    <property type="evidence" value="ECO:0007669"/>
    <property type="project" value="UniProtKB-ARBA"/>
</dbReference>
<dbReference type="CDD" id="cd14798">
    <property type="entry name" value="RX-CC_like"/>
    <property type="match status" value="1"/>
</dbReference>
<dbReference type="InterPro" id="IPR032675">
    <property type="entry name" value="LRR_dom_sf"/>
</dbReference>
<dbReference type="GO" id="GO:0043531">
    <property type="term" value="F:ADP binding"/>
    <property type="evidence" value="ECO:0007669"/>
    <property type="project" value="InterPro"/>
</dbReference>
<keyword evidence="3" id="KW-0677">Repeat</keyword>
<evidence type="ECO:0000313" key="11">
    <source>
        <dbReference type="EnsemblPlants" id="ONIVA11G18740.1"/>
    </source>
</evidence>
<dbReference type="OMA" id="QRYISIH"/>
<dbReference type="InterPro" id="IPR036388">
    <property type="entry name" value="WH-like_DNA-bd_sf"/>
</dbReference>
<evidence type="ECO:0000256" key="5">
    <source>
        <dbReference type="ARBA" id="ARBA00022821"/>
    </source>
</evidence>
<evidence type="ECO:0000259" key="8">
    <source>
        <dbReference type="Pfam" id="PF00931"/>
    </source>
</evidence>
<feature type="domain" description="Disease resistance R13L4/SHOC-2-like LRR" evidence="10">
    <location>
        <begin position="584"/>
        <end position="925"/>
    </location>
</feature>
<dbReference type="Gene3D" id="1.10.8.430">
    <property type="entry name" value="Helical domain of apoptotic protease-activating factors"/>
    <property type="match status" value="1"/>
</dbReference>
<dbReference type="FunFam" id="1.10.10.10:FF:000322">
    <property type="entry name" value="Probable disease resistance protein At1g63360"/>
    <property type="match status" value="1"/>
</dbReference>